<dbReference type="InterPro" id="IPR013968">
    <property type="entry name" value="PKS_KR"/>
</dbReference>
<dbReference type="RefSeq" id="WP_344417129.1">
    <property type="nucleotide sequence ID" value="NZ_BAAANN010000008.1"/>
</dbReference>
<dbReference type="InterPro" id="IPR016036">
    <property type="entry name" value="Malonyl_transacylase_ACP-bd"/>
</dbReference>
<dbReference type="SUPFAM" id="SSF101173">
    <property type="entry name" value="Docking domain B of the erythromycin polyketide synthase (DEBS)"/>
    <property type="match status" value="1"/>
</dbReference>
<comment type="cofactor">
    <cofactor evidence="1">
        <name>pantetheine 4'-phosphate</name>
        <dbReference type="ChEBI" id="CHEBI:47942"/>
    </cofactor>
</comment>
<dbReference type="InterPro" id="IPR006162">
    <property type="entry name" value="Ppantetheine_attach_site"/>
</dbReference>
<dbReference type="Pfam" id="PF00109">
    <property type="entry name" value="ketoacyl-synt"/>
    <property type="match status" value="2"/>
</dbReference>
<dbReference type="PANTHER" id="PTHR43775">
    <property type="entry name" value="FATTY ACID SYNTHASE"/>
    <property type="match status" value="1"/>
</dbReference>
<dbReference type="InterPro" id="IPR001227">
    <property type="entry name" value="Ac_transferase_dom_sf"/>
</dbReference>
<dbReference type="InterPro" id="IPR041618">
    <property type="entry name" value="PKS_DE"/>
</dbReference>
<keyword evidence="2" id="KW-0596">Phosphopantetheine</keyword>
<dbReference type="InterPro" id="IPR050091">
    <property type="entry name" value="PKS_NRPS_Biosynth_Enz"/>
</dbReference>
<sequence>MSSEEQKLRDYLTRVVTELRQTRQRLHEAESSAAEPIAVTGMACRFPGGVRTPDELWELLTGEADVVTSFPADRGWDLATLFHTEPGHPGTSYAREGAFVDGISEFDAEFFGISPREATAMDPQQRMLLEVAWEAVERGGIDPRALRGSATGVFAGVSGGEYGAVQARTDEDLGGYLGVGRAASVASGRLSYCLGLEGPSLTVDTACSASLVALHLACQALRLGECSLALAGGATLLSTPEVFVEFSRQRALAPDGRCKPFAADADGTGWGEGVGVLTLERLSDAQRNGHPVLAVIRGSAVNSDGASNGLTAPSGPSQRKVVLGALAASGLSTSDVDVVEAHGTGTVLGDSIEAGSLLATYGRGREPGKPVLLGAVKSNLGHTQAAAGVAGVMKIVLAMRHGVLPKTLHTSALLPGVEWETGGVALVQEATAWPDRGQPRRAGVSSFGMSGTNAHVILEQAPAPEAGLPAEPHGAIPWVVSGHSRSALVQQAARLAAHARANPDLTPASIGRALATTRTSFARRLVVVGDDRGQLLDGLDTAAAGEPSPYIVEGTARTLGRIALVFPGAGGQWRGMGAGLLESSPVFRSTVESCAEAFAPHLDWSLVPVLRGDAGAAPLERVDVIQPALFAMMVSLAEVWRAHGVVPSAVLGHSQGEIAAACVAGALSLPDAARVVALRSRVLAARLSGRGAMISVPLPEDDVRARMARWGDRLAVAALNGPAAVAVAGDPEAVAEFTGAAEADGIKIGRIRSGFASHSPQVESIRDELLSIMDGIVPRTAETVFCSTVTGEPIDTRSLTPEYWYRNLRQTVRFDHAVRTLLDQGFDTFIEPSVHPHLTVLVDRIAEHHGSSPVSAGTLRRNEGGRTRLLKSLAEAHVRGVGVDWSAALPATGHADLPTYAFQRERFWPKPAPERPGPAVPDDGFWSAVERGDLPAVVGVEAGTPLREALPALAAWRRRSEDSAAADGLRYRVGWQAIPDGPSSPAPGRWLVLVPAGLAEDSRTTACLRALEGRDAVLLEVSEEDTDRTVLAARLAGAGAEPAGVLSLWALAEHAHSRYPAMSVGTAGAVCLVQATADLGWTAKVWLATSGAVAATPADPPPRPDQAPVWGVGQVAALEHPGRWGGLVDLPGAFGERAVARLGAVLTGGSREDQVAIRQGASLARRLETASADAAAETWTPRGTVLVTGATGKIGPFVTRWLAEHGADHLVLVSRRGGGAELAGELRALGARVTVAACDIGDRAAVRALLDGLAAEGTPVRAVVHQALAAELTPLREVDLAEFADGLAPKVLGARHLDELLPDDLDAFVLFSSVAGIWGSADHGAYCAANAYLDAFAARRRARGAKALSIGWGLWDLPELTDGTTEDLTALVRRRGLEFLDPGIALAGLGNALARDETTTVLARVDWPRFLPVFESARPSPLFDNLRAAPGDGRPREMAGSEFARDLASLNVRERDRVLLDLVRARAAVVLGHGSATAVRPGQAFGELGFDSLTSVELRDQLSGVLGLRLPATLLFDHPTPSAVAAHLATELFGDDAPTGEHGRETSAGLEPLAIVSMDCRLPGGASSPELLWDILDNGRDVISPFPVDRGWDPGLYHPEPGRAGHSYTREGGFVLDAAEFDADFFGISPREALATDPQQRLLLETAWRAVERAGIDPDRLRGSRSGVFVGVSSNGYGGGLVSSTPEQDRYLLTGSTAAAVSGRLAYAFGLEGPTMSVDTACSSSLVALHLAAQALRAGECDLALVGGVAVIATPVVFTEFSRQRGLAADGRCKAFADDADGVGLAEGAGVLVVERLSDARRNGHPVLALLRGSATNSDGASNGFTAPNGSAQRRVIERALMDSGVASSDVDVVEAHGTGTSLGDPIEARALIATYGRDRGRPLWMGSLKSNIGHVQAAAGVAGVIKMVLALRHERLPRTLHVHGPSAEVDWAEGDVELLTEARDWAAADRPRRAAVSSFGLSGTNAHAVLEEAPAEAADERAEGREPVVVPWLLSAKDEHALRAKAAELLSEMDRNTDSTVDLAFSLATTRTQFDHRAAVVGSTPDELAAGLRALAAGTDAASLTSGVVAENGGIGLLFPGQGAQRLGMGRVLHSAFPGFADAFDELCAELDRHVDLPVREVLWGEDATLVDDTAIAQPALFAVEVALARLLLSWGLVPDVLIGHSIGELAAAHVAGVFGIEDAARLVAARGRLMAALPAGGAMSSVRATEDEVRPMLGGRVWLAAVNAPDSVVFSGEAEAVERVAHQWSERGRATKRLRVSHAFHSGLMTPVLAEFRAVAAEIGYAPPRIPVISTVTGQRADELTSPEYWVRQVMATVRFADAVTAARELGVTTFLETGPGGALSASAGETAGAEVAAVPALRRDEDEERSLVTALAALHTRGVPIDWTRWYATSGARRVDLPVYPFQRRRYWLDPEPSVTAVSSGAESLAYRLAWQPVPDASLGAPGKWLVWSAAGPDATACVAAMERAGHTARLVSDSAVHSWDEDVRGVLFLACAEVGPHPSDSLARLAKLVSELDAAAVRAPVWCVTRAGVAVRPGDPADPDQALFWGFGRAVAKELPGVWAGLADLPAVADERTWDGLVTSVTALGTEDQLAVRHAGTFAARLVRATGQREPGAWRTSGTALVTGGTGAAGAHTARWLAAAGAEQLVLLSRRGAAAEGADELVADLTALGTKVVIESCDIADREALRDVLDRVTADIPLRTVVHTAGVLADGTLNSLTPDRFSAVLRAKVLGARNLDELTRGRELDAFVLYSSVAGTFGSPGQSNYAAANAALDALAHRRTAEGLAATSVAWGVWAGGGMADARVTGSAGRKGLTPMAPALVLSALEKALVRGETTPVVADVDWPLLMGELAAVRGTAMFDLIREATVERRPEQEKTLRHRLAECAPSERQQAALDLVCAEAAAVLGHPPTDRIDTARGFLEMGFDSLTAVELRNRLSTATGTELPTTVAFYHSTPVALARHLVDELGEKDAVAGLAELDRLEEVLPALATAQREAIVAKLDVLAGAWRTSKPADDHVSVSDEELFDLIDDEFGAH</sequence>
<feature type="domain" description="Carrier" evidence="8">
    <location>
        <begin position="2899"/>
        <end position="2974"/>
    </location>
</feature>
<keyword evidence="11" id="KW-1185">Reference proteome</keyword>
<keyword evidence="3" id="KW-0597">Phosphoprotein</keyword>
<dbReference type="InterPro" id="IPR020841">
    <property type="entry name" value="PKS_Beta-ketoAc_synthase_dom"/>
</dbReference>
<dbReference type="SUPFAM" id="SSF51735">
    <property type="entry name" value="NAD(P)-binding Rossmann-fold domains"/>
    <property type="match status" value="4"/>
</dbReference>
<dbReference type="Pfam" id="PF00550">
    <property type="entry name" value="PP-binding"/>
    <property type="match status" value="2"/>
</dbReference>
<feature type="domain" description="Ketosynthase family 3 (KS3)" evidence="9">
    <location>
        <begin position="34"/>
        <end position="460"/>
    </location>
</feature>
<protein>
    <submittedName>
        <fullName evidence="10">Type I polyketide synthase</fullName>
    </submittedName>
</protein>
<dbReference type="Proteomes" id="UP001501116">
    <property type="component" value="Unassembled WGS sequence"/>
</dbReference>
<dbReference type="Pfam" id="PF18369">
    <property type="entry name" value="PKS_DE"/>
    <property type="match status" value="1"/>
</dbReference>
<dbReference type="SMART" id="SM00822">
    <property type="entry name" value="PKS_KR"/>
    <property type="match status" value="2"/>
</dbReference>
<keyword evidence="6" id="KW-0511">Multifunctional enzyme</keyword>
<keyword evidence="7" id="KW-0012">Acyltransferase</keyword>
<dbReference type="Gene3D" id="6.10.140.1830">
    <property type="match status" value="1"/>
</dbReference>
<comment type="caution">
    <text evidence="10">The sequence shown here is derived from an EMBL/GenBank/DDBJ whole genome shotgun (WGS) entry which is preliminary data.</text>
</comment>
<evidence type="ECO:0000256" key="4">
    <source>
        <dbReference type="ARBA" id="ARBA00022679"/>
    </source>
</evidence>
<dbReference type="Gene3D" id="1.10.1200.10">
    <property type="entry name" value="ACP-like"/>
    <property type="match status" value="2"/>
</dbReference>
<dbReference type="SUPFAM" id="SSF52151">
    <property type="entry name" value="FabD/lysophospholipase-like"/>
    <property type="match status" value="2"/>
</dbReference>
<feature type="domain" description="Ketosynthase family 3 (KS3)" evidence="9">
    <location>
        <begin position="1550"/>
        <end position="1973"/>
    </location>
</feature>
<proteinExistence type="predicted"/>
<dbReference type="SMART" id="SM00823">
    <property type="entry name" value="PKS_PP"/>
    <property type="match status" value="2"/>
</dbReference>
<evidence type="ECO:0000256" key="6">
    <source>
        <dbReference type="ARBA" id="ARBA00023268"/>
    </source>
</evidence>
<dbReference type="InterPro" id="IPR009081">
    <property type="entry name" value="PP-bd_ACP"/>
</dbReference>
<dbReference type="NCBIfam" id="NF045894">
    <property type="entry name" value="PKS_plus_SDR"/>
    <property type="match status" value="1"/>
</dbReference>
<dbReference type="SMART" id="SM01294">
    <property type="entry name" value="PKS_PP_betabranch"/>
    <property type="match status" value="1"/>
</dbReference>
<dbReference type="Pfam" id="PF02801">
    <property type="entry name" value="Ketoacyl-synt_C"/>
    <property type="match status" value="2"/>
</dbReference>
<name>A0ABP5BYG9_9PSEU</name>
<evidence type="ECO:0000313" key="11">
    <source>
        <dbReference type="Proteomes" id="UP001501116"/>
    </source>
</evidence>
<dbReference type="Gene3D" id="3.30.70.3290">
    <property type="match status" value="2"/>
</dbReference>
<dbReference type="SUPFAM" id="SSF55048">
    <property type="entry name" value="Probable ACP-binding domain of malonyl-CoA ACP transacylase"/>
    <property type="match status" value="2"/>
</dbReference>
<dbReference type="Gene3D" id="3.40.47.10">
    <property type="match status" value="2"/>
</dbReference>
<dbReference type="Pfam" id="PF00698">
    <property type="entry name" value="Acyl_transf_1"/>
    <property type="match status" value="2"/>
</dbReference>
<dbReference type="InterPro" id="IPR016035">
    <property type="entry name" value="Acyl_Trfase/lysoPLipase"/>
</dbReference>
<evidence type="ECO:0000256" key="7">
    <source>
        <dbReference type="ARBA" id="ARBA00023315"/>
    </source>
</evidence>
<dbReference type="InterPro" id="IPR032821">
    <property type="entry name" value="PKS_assoc"/>
</dbReference>
<dbReference type="InterPro" id="IPR018201">
    <property type="entry name" value="Ketoacyl_synth_AS"/>
</dbReference>
<evidence type="ECO:0000259" key="9">
    <source>
        <dbReference type="PROSITE" id="PS52004"/>
    </source>
</evidence>
<keyword evidence="5" id="KW-0045">Antibiotic biosynthesis</keyword>
<dbReference type="PROSITE" id="PS00606">
    <property type="entry name" value="KS3_1"/>
    <property type="match status" value="2"/>
</dbReference>
<reference evidence="11" key="1">
    <citation type="journal article" date="2019" name="Int. J. Syst. Evol. Microbiol.">
        <title>The Global Catalogue of Microorganisms (GCM) 10K type strain sequencing project: providing services to taxonomists for standard genome sequencing and annotation.</title>
        <authorList>
            <consortium name="The Broad Institute Genomics Platform"/>
            <consortium name="The Broad Institute Genome Sequencing Center for Infectious Disease"/>
            <person name="Wu L."/>
            <person name="Ma J."/>
        </authorList>
    </citation>
    <scope>NUCLEOTIDE SEQUENCE [LARGE SCALE GENOMIC DNA]</scope>
    <source>
        <strain evidence="11">JCM 14545</strain>
    </source>
</reference>
<dbReference type="InterPro" id="IPR016039">
    <property type="entry name" value="Thiolase-like"/>
</dbReference>
<evidence type="ECO:0000313" key="10">
    <source>
        <dbReference type="EMBL" id="GAA1954835.1"/>
    </source>
</evidence>
<dbReference type="InterPro" id="IPR014030">
    <property type="entry name" value="Ketoacyl_synth_N"/>
</dbReference>
<dbReference type="SUPFAM" id="SSF47336">
    <property type="entry name" value="ACP-like"/>
    <property type="match status" value="2"/>
</dbReference>
<dbReference type="InterPro" id="IPR014043">
    <property type="entry name" value="Acyl_transferase_dom"/>
</dbReference>
<dbReference type="InterPro" id="IPR036299">
    <property type="entry name" value="Polyketide_synth_docking_sf"/>
</dbReference>
<dbReference type="InterPro" id="IPR014031">
    <property type="entry name" value="Ketoacyl_synth_C"/>
</dbReference>
<dbReference type="Pfam" id="PF08990">
    <property type="entry name" value="Docking"/>
    <property type="match status" value="1"/>
</dbReference>
<dbReference type="InterPro" id="IPR036736">
    <property type="entry name" value="ACP-like_sf"/>
</dbReference>
<organism evidence="10 11">
    <name type="scientific">Amycolatopsis minnesotensis</name>
    <dbReference type="NCBI Taxonomy" id="337894"/>
    <lineage>
        <taxon>Bacteria</taxon>
        <taxon>Bacillati</taxon>
        <taxon>Actinomycetota</taxon>
        <taxon>Actinomycetes</taxon>
        <taxon>Pseudonocardiales</taxon>
        <taxon>Pseudonocardiaceae</taxon>
        <taxon>Amycolatopsis</taxon>
    </lineage>
</organism>
<feature type="domain" description="Carrier" evidence="8">
    <location>
        <begin position="1457"/>
        <end position="1532"/>
    </location>
</feature>
<dbReference type="Gene3D" id="3.40.366.10">
    <property type="entry name" value="Malonyl-Coenzyme A Acyl Carrier Protein, domain 2"/>
    <property type="match status" value="2"/>
</dbReference>
<dbReference type="SMART" id="SM00825">
    <property type="entry name" value="PKS_KS"/>
    <property type="match status" value="2"/>
</dbReference>
<dbReference type="EMBL" id="BAAANN010000008">
    <property type="protein sequence ID" value="GAA1954835.1"/>
    <property type="molecule type" value="Genomic_DNA"/>
</dbReference>
<evidence type="ECO:0000259" key="8">
    <source>
        <dbReference type="PROSITE" id="PS50075"/>
    </source>
</evidence>
<accession>A0ABP5BYG9</accession>
<dbReference type="SUPFAM" id="SSF53901">
    <property type="entry name" value="Thiolase-like"/>
    <property type="match status" value="2"/>
</dbReference>
<dbReference type="PROSITE" id="PS52004">
    <property type="entry name" value="KS3_2"/>
    <property type="match status" value="2"/>
</dbReference>
<dbReference type="SMART" id="SM00827">
    <property type="entry name" value="PKS_AT"/>
    <property type="match status" value="2"/>
</dbReference>
<keyword evidence="4" id="KW-0808">Transferase</keyword>
<dbReference type="Pfam" id="PF16197">
    <property type="entry name" value="KAsynt_C_assoc"/>
    <property type="match status" value="2"/>
</dbReference>
<dbReference type="PROSITE" id="PS00012">
    <property type="entry name" value="PHOSPHOPANTETHEINE"/>
    <property type="match status" value="2"/>
</dbReference>
<dbReference type="CDD" id="cd00833">
    <property type="entry name" value="PKS"/>
    <property type="match status" value="2"/>
</dbReference>
<dbReference type="InterPro" id="IPR057326">
    <property type="entry name" value="KR_dom"/>
</dbReference>
<evidence type="ECO:0000256" key="5">
    <source>
        <dbReference type="ARBA" id="ARBA00023194"/>
    </source>
</evidence>
<dbReference type="Gene3D" id="3.40.50.720">
    <property type="entry name" value="NAD(P)-binding Rossmann-like Domain"/>
    <property type="match status" value="2"/>
</dbReference>
<dbReference type="PROSITE" id="PS50075">
    <property type="entry name" value="CARRIER"/>
    <property type="match status" value="2"/>
</dbReference>
<evidence type="ECO:0000256" key="2">
    <source>
        <dbReference type="ARBA" id="ARBA00022450"/>
    </source>
</evidence>
<gene>
    <name evidence="10" type="ORF">GCM10009754_25530</name>
</gene>
<dbReference type="InterPro" id="IPR036291">
    <property type="entry name" value="NAD(P)-bd_dom_sf"/>
</dbReference>
<dbReference type="CDD" id="cd08952">
    <property type="entry name" value="KR_1_SDR_x"/>
    <property type="match status" value="2"/>
</dbReference>
<dbReference type="InterPro" id="IPR015083">
    <property type="entry name" value="NorB/c/GfsB-D-like_docking"/>
</dbReference>
<evidence type="ECO:0000256" key="1">
    <source>
        <dbReference type="ARBA" id="ARBA00001957"/>
    </source>
</evidence>
<dbReference type="PANTHER" id="PTHR43775:SF51">
    <property type="entry name" value="INACTIVE PHENOLPHTHIOCEROL SYNTHESIS POLYKETIDE SYNTHASE TYPE I PKS1-RELATED"/>
    <property type="match status" value="1"/>
</dbReference>
<dbReference type="Pfam" id="PF08659">
    <property type="entry name" value="KR"/>
    <property type="match status" value="2"/>
</dbReference>
<evidence type="ECO:0000256" key="3">
    <source>
        <dbReference type="ARBA" id="ARBA00022553"/>
    </source>
</evidence>
<dbReference type="InterPro" id="IPR020806">
    <property type="entry name" value="PKS_PP-bd"/>
</dbReference>